<sequence length="364" mass="41838">MEIKAAIKRSVTRIGMTVFCLLLFKLLFSTSTGFTSFYFHRLYVWISTFFRRLIGSIPFSVGDLIYTGWVIGGVIFLLKLCYNIFRGRWQHAGLLLLNALGFILGVYFAFLLLWGYNYRRHSLAADMGLHMQVKPYNTNQLYKLADTLLQQVNQQKAALGDTSGIAAPDPDSARLFQRATLAYEQAAVKWPLLQYKRPSIKKPIYSHWLNYMGVTGYLNPFTNEAQVNTTTPGFTQPFTTCHEIAHQLGYAPEETANFVGYLVADHSPDIRFRYAANLEMFLYSTGQLARRDTALARQVWSRAVPGIKADYKYVVDFYRSFRGPLDDYSQLLYDQYLKANKQEKGIYSYSEVVGWLVAYFRIPE</sequence>
<organism evidence="2 3">
    <name type="scientific">Chitinophaga rupis</name>
    <dbReference type="NCBI Taxonomy" id="573321"/>
    <lineage>
        <taxon>Bacteria</taxon>
        <taxon>Pseudomonadati</taxon>
        <taxon>Bacteroidota</taxon>
        <taxon>Chitinophagia</taxon>
        <taxon>Chitinophagales</taxon>
        <taxon>Chitinophagaceae</taxon>
        <taxon>Chitinophaga</taxon>
    </lineage>
</organism>
<dbReference type="EMBL" id="FOBB01000004">
    <property type="protein sequence ID" value="SEM39409.1"/>
    <property type="molecule type" value="Genomic_DNA"/>
</dbReference>
<dbReference type="STRING" id="573321.SAMN04488505_104264"/>
<dbReference type="RefSeq" id="WP_089915016.1">
    <property type="nucleotide sequence ID" value="NZ_FOBB01000004.1"/>
</dbReference>
<protein>
    <recommendedName>
        <fullName evidence="4">DUF3810 domain-containing protein</fullName>
    </recommendedName>
</protein>
<keyword evidence="1" id="KW-1133">Transmembrane helix</keyword>
<keyword evidence="3" id="KW-1185">Reference proteome</keyword>
<proteinExistence type="predicted"/>
<gene>
    <name evidence="2" type="ORF">SAMN04488505_104264</name>
</gene>
<dbReference type="Proteomes" id="UP000198984">
    <property type="component" value="Unassembled WGS sequence"/>
</dbReference>
<keyword evidence="1" id="KW-0812">Transmembrane</keyword>
<dbReference type="Pfam" id="PF12725">
    <property type="entry name" value="DUF3810"/>
    <property type="match status" value="1"/>
</dbReference>
<evidence type="ECO:0008006" key="4">
    <source>
        <dbReference type="Google" id="ProtNLM"/>
    </source>
</evidence>
<evidence type="ECO:0000313" key="2">
    <source>
        <dbReference type="EMBL" id="SEM39409.1"/>
    </source>
</evidence>
<evidence type="ECO:0000313" key="3">
    <source>
        <dbReference type="Proteomes" id="UP000198984"/>
    </source>
</evidence>
<feature type="transmembrane region" description="Helical" evidence="1">
    <location>
        <begin position="94"/>
        <end position="116"/>
    </location>
</feature>
<reference evidence="2 3" key="1">
    <citation type="submission" date="2016-10" db="EMBL/GenBank/DDBJ databases">
        <authorList>
            <person name="de Groot N.N."/>
        </authorList>
    </citation>
    <scope>NUCLEOTIDE SEQUENCE [LARGE SCALE GENOMIC DNA]</scope>
    <source>
        <strain evidence="2 3">DSM 21039</strain>
    </source>
</reference>
<name>A0A1H7Y2L3_9BACT</name>
<feature type="transmembrane region" description="Helical" evidence="1">
    <location>
        <begin position="57"/>
        <end position="82"/>
    </location>
</feature>
<accession>A0A1H7Y2L3</accession>
<evidence type="ECO:0000256" key="1">
    <source>
        <dbReference type="SAM" id="Phobius"/>
    </source>
</evidence>
<keyword evidence="1" id="KW-0472">Membrane</keyword>
<dbReference type="InterPro" id="IPR024294">
    <property type="entry name" value="DUF3810"/>
</dbReference>
<dbReference type="AlphaFoldDB" id="A0A1H7Y2L3"/>